<evidence type="ECO:0000259" key="1">
    <source>
        <dbReference type="Pfam" id="PF06114"/>
    </source>
</evidence>
<dbReference type="EMBL" id="SCWE01000003">
    <property type="protein sequence ID" value="TDM01437.1"/>
    <property type="molecule type" value="Genomic_DNA"/>
</dbReference>
<organism evidence="2 3">
    <name type="scientific">Macrococcus hajekii</name>
    <dbReference type="NCBI Taxonomy" id="198482"/>
    <lineage>
        <taxon>Bacteria</taxon>
        <taxon>Bacillati</taxon>
        <taxon>Bacillota</taxon>
        <taxon>Bacilli</taxon>
        <taxon>Bacillales</taxon>
        <taxon>Staphylococcaceae</taxon>
        <taxon>Macrococcus</taxon>
    </lineage>
</organism>
<dbReference type="Proteomes" id="UP000295328">
    <property type="component" value="Unassembled WGS sequence"/>
</dbReference>
<comment type="caution">
    <text evidence="2">The sequence shown here is derived from an EMBL/GenBank/DDBJ whole genome shotgun (WGS) entry which is preliminary data.</text>
</comment>
<protein>
    <submittedName>
        <fullName evidence="2">ImmA/IrrE family metallo-endopeptidase</fullName>
    </submittedName>
</protein>
<dbReference type="Pfam" id="PF06114">
    <property type="entry name" value="Peptidase_M78"/>
    <property type="match status" value="1"/>
</dbReference>
<gene>
    <name evidence="2" type="ORF">ERX37_08015</name>
</gene>
<accession>A0A4R6BIL8</accession>
<evidence type="ECO:0000313" key="2">
    <source>
        <dbReference type="EMBL" id="TDM01437.1"/>
    </source>
</evidence>
<proteinExistence type="predicted"/>
<dbReference type="RefSeq" id="WP_165982007.1">
    <property type="nucleotide sequence ID" value="NZ_BMCC01000001.1"/>
</dbReference>
<keyword evidence="3" id="KW-1185">Reference proteome</keyword>
<reference evidence="2 3" key="1">
    <citation type="submission" date="2019-01" db="EMBL/GenBank/DDBJ databases">
        <title>Draft genome sequences of the type strains of six Macrococcus species.</title>
        <authorList>
            <person name="Mazhar S."/>
            <person name="Altermann E."/>
            <person name="Hill C."/>
            <person name="Mcauliffe O."/>
        </authorList>
    </citation>
    <scope>NUCLEOTIDE SEQUENCE [LARGE SCALE GENOMIC DNA]</scope>
    <source>
        <strain evidence="2 3">CCM4809</strain>
    </source>
</reference>
<sequence length="140" mass="16373">MIERPMPKKMPGLYKNGVIYLDKQLSPEKSVEILAEEIGHHFTSAGDITDYSKIENMKQEVRARRFGHELIITFDGLIEAWSIGVHNIFEMAIHFGVTEEYIFEAIEHYKQRHGLSTIHGDYLIRFDPLMVYKYKDLRGE</sequence>
<name>A0A4R6BIL8_9STAP</name>
<feature type="domain" description="IrrE N-terminal-like" evidence="1">
    <location>
        <begin position="16"/>
        <end position="101"/>
    </location>
</feature>
<dbReference type="InterPro" id="IPR010359">
    <property type="entry name" value="IrrE_HExxH"/>
</dbReference>
<dbReference type="AlphaFoldDB" id="A0A4R6BIL8"/>
<evidence type="ECO:0000313" key="3">
    <source>
        <dbReference type="Proteomes" id="UP000295328"/>
    </source>
</evidence>